<sequence length="646" mass="71922">MMHALQLWYQHGWIRAIDVSLAEQLQQLGASESAAFMAALTSVQLGHGHPCLDLNSLYHNFERSLNLPPEHATADSLQVCQAPKALLEADASVSTLDNCLSQLQQSAVVNQPNSPLVLQGTRLYLRRYYDYEQRIKADLKRRMVAQVPVDTERLRRVLDALFGQTERISWQRTACAMAMRSRFTIVTGGPGTGKTYTVVRLLATLQKLRTQAAPLRIRLAAPTGKAAARMSESISAELGNLDAIKEVADVLAEGLASDAVTLHRLLGTVPHSRRFRHNASNPLHADVLIIDEASMVDIGMLAAVVAALPAHARLILLGDKDQLASVEAGAILGQLCEGAEQGHYAPELIEWLNKTSANLMPDHTLDADAERWPYLQHTTMFHESRRFDAEKGIGKLAYEVNQQRIEWLQQWLRDSQLMAATHPEFDNIHVLQSSHADDANIKRLVLDGYAPLQQLLSKGPNDNSEQGVNEWAKAILAQLGEFQLLTAVREGNWGMHAFNQRVTYWLHGDQSQQHGWFSGRPVMVTHNDYHLNLRNGDIGVVLQRAEGEPLRVAFLNPQGDVRWVLPSRLTQIDTAYAMTIHKSQGSEFNHTVMVMPQTDAPILTKELLYTGITRAKSNFTLICSQPQLVIKAVQRRVKRNGGLTDA</sequence>
<keyword evidence="4 11" id="KW-0378">Hydrolase</keyword>
<dbReference type="InterPro" id="IPR027417">
    <property type="entry name" value="P-loop_NTPase"/>
</dbReference>
<evidence type="ECO:0000256" key="10">
    <source>
        <dbReference type="ARBA" id="ARBA00023235"/>
    </source>
</evidence>
<dbReference type="InterPro" id="IPR027785">
    <property type="entry name" value="UvrD-like_helicase_C"/>
</dbReference>
<evidence type="ECO:0000313" key="13">
    <source>
        <dbReference type="EMBL" id="CUA85598.1"/>
    </source>
</evidence>
<dbReference type="GO" id="GO:0009338">
    <property type="term" value="C:exodeoxyribonuclease V complex"/>
    <property type="evidence" value="ECO:0007669"/>
    <property type="project" value="InterPro"/>
</dbReference>
<comment type="catalytic activity">
    <reaction evidence="11">
        <text>ATP + H2O = ADP + phosphate + H(+)</text>
        <dbReference type="Rhea" id="RHEA:13065"/>
        <dbReference type="ChEBI" id="CHEBI:15377"/>
        <dbReference type="ChEBI" id="CHEBI:15378"/>
        <dbReference type="ChEBI" id="CHEBI:30616"/>
        <dbReference type="ChEBI" id="CHEBI:43474"/>
        <dbReference type="ChEBI" id="CHEBI:456216"/>
        <dbReference type="EC" id="5.6.2.3"/>
    </reaction>
</comment>
<dbReference type="InterPro" id="IPR049550">
    <property type="entry name" value="RecD_N"/>
</dbReference>
<keyword evidence="5 11" id="KW-0347">Helicase</keyword>
<dbReference type="GO" id="GO:0043139">
    <property type="term" value="F:5'-3' DNA helicase activity"/>
    <property type="evidence" value="ECO:0007669"/>
    <property type="project" value="UniProtKB-UniRule"/>
</dbReference>
<dbReference type="Gene3D" id="1.10.10.1020">
    <property type="entry name" value="RecBCD complex, subunit RecD, N-terminal domain"/>
    <property type="match status" value="1"/>
</dbReference>
<keyword evidence="7 11" id="KW-0067">ATP-binding</keyword>
<dbReference type="OrthoDB" id="9803432at2"/>
<organism evidence="13 14">
    <name type="scientific">Pseudidiomarina woesei</name>
    <dbReference type="NCBI Taxonomy" id="1381080"/>
    <lineage>
        <taxon>Bacteria</taxon>
        <taxon>Pseudomonadati</taxon>
        <taxon>Pseudomonadota</taxon>
        <taxon>Gammaproteobacteria</taxon>
        <taxon>Alteromonadales</taxon>
        <taxon>Idiomarinaceae</taxon>
        <taxon>Pseudidiomarina</taxon>
    </lineage>
</organism>
<keyword evidence="9 11" id="KW-0234">DNA repair</keyword>
<dbReference type="PANTHER" id="PTHR43788">
    <property type="entry name" value="DNA2/NAM7 HELICASE FAMILY MEMBER"/>
    <property type="match status" value="1"/>
</dbReference>
<dbReference type="GO" id="GO:0017116">
    <property type="term" value="F:single-stranded DNA helicase activity"/>
    <property type="evidence" value="ECO:0007669"/>
    <property type="project" value="TreeGrafter"/>
</dbReference>
<feature type="domain" description="AAA+ ATPase" evidence="12">
    <location>
        <begin position="180"/>
        <end position="456"/>
    </location>
</feature>
<dbReference type="Pfam" id="PF21185">
    <property type="entry name" value="RecD_N"/>
    <property type="match status" value="1"/>
</dbReference>
<evidence type="ECO:0000256" key="11">
    <source>
        <dbReference type="HAMAP-Rule" id="MF_01487"/>
    </source>
</evidence>
<dbReference type="EC" id="5.6.2.3" evidence="11"/>
<keyword evidence="3 11" id="KW-0227">DNA damage</keyword>
<dbReference type="InterPro" id="IPR006344">
    <property type="entry name" value="RecD"/>
</dbReference>
<keyword evidence="14" id="KW-1185">Reference proteome</keyword>
<dbReference type="PANTHER" id="PTHR43788:SF6">
    <property type="entry name" value="DNA HELICASE B"/>
    <property type="match status" value="1"/>
</dbReference>
<dbReference type="CDD" id="cd17933">
    <property type="entry name" value="DEXSc_RecD-like"/>
    <property type="match status" value="1"/>
</dbReference>
<dbReference type="Gene3D" id="3.40.50.300">
    <property type="entry name" value="P-loop containing nucleotide triphosphate hydrolases"/>
    <property type="match status" value="3"/>
</dbReference>
<evidence type="ECO:0000256" key="3">
    <source>
        <dbReference type="ARBA" id="ARBA00022763"/>
    </source>
</evidence>
<evidence type="ECO:0000256" key="4">
    <source>
        <dbReference type="ARBA" id="ARBA00022801"/>
    </source>
</evidence>
<dbReference type="SMART" id="SM00382">
    <property type="entry name" value="AAA"/>
    <property type="match status" value="1"/>
</dbReference>
<comment type="subunit">
    <text evidence="11">Heterotrimer of RecB, RecC and RecD. All subunits contribute to DNA-binding.</text>
</comment>
<dbReference type="InterPro" id="IPR041851">
    <property type="entry name" value="RecD_N_sf"/>
</dbReference>
<dbReference type="InterPro" id="IPR003593">
    <property type="entry name" value="AAA+_ATPase"/>
</dbReference>
<evidence type="ECO:0000259" key="12">
    <source>
        <dbReference type="SMART" id="SM00382"/>
    </source>
</evidence>
<keyword evidence="2 11" id="KW-0547">Nucleotide-binding</keyword>
<dbReference type="InterPro" id="IPR050534">
    <property type="entry name" value="Coronavir_polyprotein_1ab"/>
</dbReference>
<dbReference type="GO" id="GO:0003677">
    <property type="term" value="F:DNA binding"/>
    <property type="evidence" value="ECO:0007669"/>
    <property type="project" value="UniProtKB-UniRule"/>
</dbReference>
<evidence type="ECO:0000256" key="7">
    <source>
        <dbReference type="ARBA" id="ARBA00022840"/>
    </source>
</evidence>
<name>A0A0K6H3R5_9GAMM</name>
<keyword evidence="6 11" id="KW-0269">Exonuclease</keyword>
<dbReference type="GO" id="GO:0000724">
    <property type="term" value="P:double-strand break repair via homologous recombination"/>
    <property type="evidence" value="ECO:0007669"/>
    <property type="project" value="UniProtKB-UniRule"/>
</dbReference>
<dbReference type="RefSeq" id="WP_055438925.1">
    <property type="nucleotide sequence ID" value="NZ_CYHB01000003.1"/>
</dbReference>
<dbReference type="SUPFAM" id="SSF52540">
    <property type="entry name" value="P-loop containing nucleoside triphosphate hydrolases"/>
    <property type="match status" value="1"/>
</dbReference>
<dbReference type="Pfam" id="PF13245">
    <property type="entry name" value="AAA_19"/>
    <property type="match status" value="1"/>
</dbReference>
<evidence type="ECO:0000256" key="6">
    <source>
        <dbReference type="ARBA" id="ARBA00022839"/>
    </source>
</evidence>
<accession>A0A0K6H3R5</accession>
<dbReference type="GO" id="GO:0008854">
    <property type="term" value="F:exodeoxyribonuclease V activity"/>
    <property type="evidence" value="ECO:0007669"/>
    <property type="project" value="InterPro"/>
</dbReference>
<gene>
    <name evidence="11" type="primary">recD</name>
    <name evidence="13" type="ORF">Ga0061064_1257</name>
</gene>
<evidence type="ECO:0000256" key="9">
    <source>
        <dbReference type="ARBA" id="ARBA00023204"/>
    </source>
</evidence>
<evidence type="ECO:0000313" key="14">
    <source>
        <dbReference type="Proteomes" id="UP000182598"/>
    </source>
</evidence>
<comment type="similarity">
    <text evidence="11">Belongs to the RecD family.</text>
</comment>
<dbReference type="NCBIfam" id="TIGR01447">
    <property type="entry name" value="recD"/>
    <property type="match status" value="1"/>
</dbReference>
<keyword evidence="1 11" id="KW-0540">Nuclease</keyword>
<evidence type="ECO:0000256" key="5">
    <source>
        <dbReference type="ARBA" id="ARBA00022806"/>
    </source>
</evidence>
<comment type="function">
    <text evidence="11">A helicase/nuclease that prepares dsDNA breaks (DSB) for recombinational DNA repair. Binds to DSBs and unwinds DNA via a highly rapid and processive ATP-dependent bidirectional helicase activity. Unwinds dsDNA until it encounters a Chi (crossover hotspot instigator) sequence from the 3' direction. Cuts ssDNA a few nucleotides 3' to the Chi site. The properties and activities of the enzyme are changed at Chi. The Chi-altered holoenzyme produces a long 3'-ssDNA overhang and facilitates RecA-binding to the ssDNA for homologous DNA recombination and repair. Holoenzyme degrades any linearized DNA that is unable to undergo homologous recombination. In the holoenzyme this subunit has ssDNA-dependent ATPase and 5'-3' helicase activity. When added to pre-assembled RecBC greatly stimulates nuclease activity and augments holoenzyme processivity. Negatively regulates the RecA-loading ability of RecBCD.</text>
</comment>
<dbReference type="Proteomes" id="UP000182598">
    <property type="component" value="Unassembled WGS sequence"/>
</dbReference>
<dbReference type="GO" id="GO:0016887">
    <property type="term" value="F:ATP hydrolysis activity"/>
    <property type="evidence" value="ECO:0007669"/>
    <property type="project" value="RHEA"/>
</dbReference>
<evidence type="ECO:0000256" key="1">
    <source>
        <dbReference type="ARBA" id="ARBA00022722"/>
    </source>
</evidence>
<dbReference type="Pfam" id="PF13538">
    <property type="entry name" value="UvrD_C_2"/>
    <property type="match status" value="1"/>
</dbReference>
<dbReference type="EMBL" id="CYHB01000003">
    <property type="protein sequence ID" value="CUA85598.1"/>
    <property type="molecule type" value="Genomic_DNA"/>
</dbReference>
<dbReference type="CDD" id="cd18809">
    <property type="entry name" value="SF1_C_RecD"/>
    <property type="match status" value="1"/>
</dbReference>
<dbReference type="GO" id="GO:0005524">
    <property type="term" value="F:ATP binding"/>
    <property type="evidence" value="ECO:0007669"/>
    <property type="project" value="UniProtKB-UniRule"/>
</dbReference>
<comment type="miscellaneous">
    <text evidence="11">In the RecBCD complex, RecB has a slow 3'-5' helicase, an exonuclease activity and loads RecA onto ssDNA, RecD has a fast 5'-3' helicase activity, while RecC stimulates the ATPase and processivity of the RecB helicase and contributes to recognition of the Chi site.</text>
</comment>
<dbReference type="HAMAP" id="MF_01487">
    <property type="entry name" value="RecD"/>
    <property type="match status" value="1"/>
</dbReference>
<protein>
    <recommendedName>
        <fullName evidence="11">RecBCD enzyme subunit RecD</fullName>
        <ecNumber evidence="11">5.6.2.3</ecNumber>
    </recommendedName>
    <alternativeName>
        <fullName evidence="11">DNA 5'-3' helicase subunit RecD</fullName>
    </alternativeName>
    <alternativeName>
        <fullName evidence="11">Exonuclease V subunit RecD</fullName>
        <shortName evidence="11">ExoV subunit RecD</shortName>
    </alternativeName>
    <alternativeName>
        <fullName evidence="11">Helicase/nuclease RecBCD subunit RecD</fullName>
    </alternativeName>
</protein>
<evidence type="ECO:0000256" key="2">
    <source>
        <dbReference type="ARBA" id="ARBA00022741"/>
    </source>
</evidence>
<evidence type="ECO:0000256" key="8">
    <source>
        <dbReference type="ARBA" id="ARBA00023125"/>
    </source>
</evidence>
<proteinExistence type="inferred from homology"/>
<keyword evidence="8 11" id="KW-0238">DNA-binding</keyword>
<dbReference type="AlphaFoldDB" id="A0A0K6H3R5"/>
<reference evidence="14" key="1">
    <citation type="submission" date="2015-08" db="EMBL/GenBank/DDBJ databases">
        <authorList>
            <person name="Varghese N."/>
        </authorList>
    </citation>
    <scope>NUCLEOTIDE SEQUENCE [LARGE SCALE GENOMIC DNA]</scope>
    <source>
        <strain evidence="14">DSM 27808</strain>
    </source>
</reference>
<feature type="binding site" evidence="11">
    <location>
        <begin position="188"/>
        <end position="195"/>
    </location>
    <ligand>
        <name>ATP</name>
        <dbReference type="ChEBI" id="CHEBI:30616"/>
    </ligand>
</feature>
<keyword evidence="10 11" id="KW-0413">Isomerase</keyword>